<keyword evidence="3 5" id="KW-0238">DNA-binding</keyword>
<accession>A0AA88H3C5</accession>
<protein>
    <recommendedName>
        <fullName evidence="7">HMG box domain-containing protein</fullName>
    </recommendedName>
</protein>
<feature type="region of interest" description="Disordered" evidence="6">
    <location>
        <begin position="113"/>
        <end position="196"/>
    </location>
</feature>
<evidence type="ECO:0000256" key="2">
    <source>
        <dbReference type="ARBA" id="ARBA00008774"/>
    </source>
</evidence>
<feature type="compositionally biased region" description="Basic and acidic residues" evidence="6">
    <location>
        <begin position="113"/>
        <end position="122"/>
    </location>
</feature>
<evidence type="ECO:0000313" key="8">
    <source>
        <dbReference type="EMBL" id="KAK2702559.1"/>
    </source>
</evidence>
<dbReference type="SMART" id="SM00398">
    <property type="entry name" value="HMG"/>
    <property type="match status" value="1"/>
</dbReference>
<dbReference type="PANTHER" id="PTHR48112">
    <property type="entry name" value="HIGH MOBILITY GROUP PROTEIN DSP1"/>
    <property type="match status" value="1"/>
</dbReference>
<feature type="region of interest" description="Disordered" evidence="6">
    <location>
        <begin position="46"/>
        <end position="98"/>
    </location>
</feature>
<dbReference type="Gene3D" id="1.10.30.10">
    <property type="entry name" value="High mobility group box domain"/>
    <property type="match status" value="1"/>
</dbReference>
<evidence type="ECO:0000259" key="7">
    <source>
        <dbReference type="PROSITE" id="PS50118"/>
    </source>
</evidence>
<feature type="compositionally biased region" description="Basic and acidic residues" evidence="6">
    <location>
        <begin position="76"/>
        <end position="97"/>
    </location>
</feature>
<dbReference type="InterPro" id="IPR050342">
    <property type="entry name" value="HMGB"/>
</dbReference>
<gene>
    <name evidence="8" type="ORF">QYM36_018832</name>
</gene>
<dbReference type="PANTHER" id="PTHR48112:SF32">
    <property type="entry name" value="HIGH MOBILITY GROUP PROTEIN B3"/>
    <property type="match status" value="1"/>
</dbReference>
<feature type="compositionally biased region" description="Basic residues" evidence="6">
    <location>
        <begin position="178"/>
        <end position="188"/>
    </location>
</feature>
<dbReference type="Pfam" id="PF00505">
    <property type="entry name" value="HMG_box"/>
    <property type="match status" value="1"/>
</dbReference>
<evidence type="ECO:0000256" key="5">
    <source>
        <dbReference type="PROSITE-ProRule" id="PRU00267"/>
    </source>
</evidence>
<dbReference type="AlphaFoldDB" id="A0AA88H3C5"/>
<comment type="subcellular location">
    <subcellularLocation>
        <location evidence="1">Nucleus</location>
    </subcellularLocation>
</comment>
<dbReference type="InterPro" id="IPR009071">
    <property type="entry name" value="HMG_box_dom"/>
</dbReference>
<evidence type="ECO:0000313" key="9">
    <source>
        <dbReference type="Proteomes" id="UP001187531"/>
    </source>
</evidence>
<feature type="compositionally biased region" description="Basic and acidic residues" evidence="6">
    <location>
        <begin position="138"/>
        <end position="170"/>
    </location>
</feature>
<dbReference type="GO" id="GO:0003677">
    <property type="term" value="F:DNA binding"/>
    <property type="evidence" value="ECO:0007669"/>
    <property type="project" value="UniProtKB-UniRule"/>
</dbReference>
<evidence type="ECO:0000256" key="6">
    <source>
        <dbReference type="SAM" id="MobiDB-lite"/>
    </source>
</evidence>
<feature type="DNA-binding region" description="HMG box" evidence="5">
    <location>
        <begin position="194"/>
        <end position="263"/>
    </location>
</feature>
<name>A0AA88H3C5_ARTSF</name>
<reference evidence="8" key="1">
    <citation type="submission" date="2023-07" db="EMBL/GenBank/DDBJ databases">
        <title>Chromosome-level genome assembly of Artemia franciscana.</title>
        <authorList>
            <person name="Jo E."/>
        </authorList>
    </citation>
    <scope>NUCLEOTIDE SEQUENCE</scope>
    <source>
        <tissue evidence="8">Whole body</tissue>
    </source>
</reference>
<feature type="domain" description="HMG box" evidence="7">
    <location>
        <begin position="194"/>
        <end position="263"/>
    </location>
</feature>
<dbReference type="GO" id="GO:0005634">
    <property type="term" value="C:nucleus"/>
    <property type="evidence" value="ECO:0007669"/>
    <property type="project" value="UniProtKB-SubCell"/>
</dbReference>
<evidence type="ECO:0000256" key="4">
    <source>
        <dbReference type="ARBA" id="ARBA00023242"/>
    </source>
</evidence>
<proteinExistence type="inferred from homology"/>
<dbReference type="Proteomes" id="UP001187531">
    <property type="component" value="Unassembled WGS sequence"/>
</dbReference>
<evidence type="ECO:0000256" key="1">
    <source>
        <dbReference type="ARBA" id="ARBA00004123"/>
    </source>
</evidence>
<dbReference type="SUPFAM" id="SSF47095">
    <property type="entry name" value="HMG-box"/>
    <property type="match status" value="1"/>
</dbReference>
<comment type="caution">
    <text evidence="8">The sequence shown here is derived from an EMBL/GenBank/DDBJ whole genome shotgun (WGS) entry which is preliminary data.</text>
</comment>
<feature type="non-terminal residue" evidence="8">
    <location>
        <position position="1"/>
    </location>
</feature>
<keyword evidence="9" id="KW-1185">Reference proteome</keyword>
<dbReference type="PROSITE" id="PS50118">
    <property type="entry name" value="HMG_BOX_2"/>
    <property type="match status" value="1"/>
</dbReference>
<evidence type="ECO:0000256" key="3">
    <source>
        <dbReference type="ARBA" id="ARBA00023125"/>
    </source>
</evidence>
<organism evidence="8 9">
    <name type="scientific">Artemia franciscana</name>
    <name type="common">Brine shrimp</name>
    <name type="synonym">Artemia sanfranciscana</name>
    <dbReference type="NCBI Taxonomy" id="6661"/>
    <lineage>
        <taxon>Eukaryota</taxon>
        <taxon>Metazoa</taxon>
        <taxon>Ecdysozoa</taxon>
        <taxon>Arthropoda</taxon>
        <taxon>Crustacea</taxon>
        <taxon>Branchiopoda</taxon>
        <taxon>Anostraca</taxon>
        <taxon>Artemiidae</taxon>
        <taxon>Artemia</taxon>
    </lineage>
</organism>
<dbReference type="EMBL" id="JAVRJZ010000259">
    <property type="protein sequence ID" value="KAK2702559.1"/>
    <property type="molecule type" value="Genomic_DNA"/>
</dbReference>
<sequence length="282" mass="31404">PSKENKVLASVSISRKLSLMSSSDPPPVSAVGSPPRLSATVQLTPLVTSSDTIEEANVDDKSEDKIEESDNIGESVNDKVEESNEKGNIEGEKELNKKGSGNILMDVCMSMEGKQEPVDEKAQTPVAANSSAQEEEEWNKKTMNEKERDRFHKMTEEDKGRSETEMKDYMPAEGAKGRGGKGSKRKAKKDPNAPKRPLNAFFWFCKDQRMIDEIVKAETGLNVGDAEELGWRWADIDEKLRKVYEDEASEDRRRYEVEMAAYKKELAAPAKNGAAAEDQDLL</sequence>
<keyword evidence="4 5" id="KW-0539">Nucleus</keyword>
<dbReference type="InterPro" id="IPR036910">
    <property type="entry name" value="HMG_box_dom_sf"/>
</dbReference>
<comment type="similarity">
    <text evidence="2">Belongs to the HMGB family.</text>
</comment>